<dbReference type="PROSITE" id="PS50297">
    <property type="entry name" value="ANK_REP_REGION"/>
    <property type="match status" value="2"/>
</dbReference>
<dbReference type="PANTHER" id="PTHR16058:SF4">
    <property type="entry name" value="DOUBLE ZINC RIBBON AND ANKYRIN REPEAT-CONTAINING PROTEIN 1"/>
    <property type="match status" value="1"/>
</dbReference>
<dbReference type="Gene3D" id="1.20.120.1750">
    <property type="match status" value="1"/>
</dbReference>
<dbReference type="Pfam" id="PF17978">
    <property type="entry name" value="zf-RING_14"/>
    <property type="match status" value="1"/>
</dbReference>
<evidence type="ECO:0000256" key="14">
    <source>
        <dbReference type="ARBA" id="ARBA00039856"/>
    </source>
</evidence>
<dbReference type="InterPro" id="IPR002110">
    <property type="entry name" value="Ankyrin_rpt"/>
</dbReference>
<keyword evidence="10" id="KW-0833">Ubl conjugation pathway</keyword>
<dbReference type="Pfam" id="PF13287">
    <property type="entry name" value="Fn3_assoc"/>
    <property type="match status" value="1"/>
</dbReference>
<keyword evidence="11" id="KW-0862">Zinc</keyword>
<evidence type="ECO:0000256" key="6">
    <source>
        <dbReference type="ARBA" id="ARBA00022679"/>
    </source>
</evidence>
<feature type="domain" description="Ubiquitin-like" evidence="17">
    <location>
        <begin position="1"/>
        <end position="68"/>
    </location>
</feature>
<evidence type="ECO:0000256" key="11">
    <source>
        <dbReference type="ARBA" id="ARBA00022833"/>
    </source>
</evidence>
<keyword evidence="5" id="KW-0597">Phosphoprotein</keyword>
<comment type="pathway">
    <text evidence="3">Protein modification; protein ubiquitination.</text>
</comment>
<dbReference type="GO" id="GO:0061630">
    <property type="term" value="F:ubiquitin protein ligase activity"/>
    <property type="evidence" value="ECO:0007669"/>
    <property type="project" value="UniProtKB-EC"/>
</dbReference>
<feature type="domain" description="RING-type" evidence="18">
    <location>
        <begin position="158"/>
        <end position="417"/>
    </location>
</feature>
<evidence type="ECO:0000259" key="17">
    <source>
        <dbReference type="PROSITE" id="PS50053"/>
    </source>
</evidence>
<dbReference type="RefSeq" id="XP_009173355.1">
    <property type="nucleotide sequence ID" value="XM_009175091.1"/>
</dbReference>
<dbReference type="SMART" id="SM00248">
    <property type="entry name" value="ANK"/>
    <property type="match status" value="2"/>
</dbReference>
<evidence type="ECO:0000256" key="9">
    <source>
        <dbReference type="ARBA" id="ARBA00022771"/>
    </source>
</evidence>
<dbReference type="Pfam" id="PF12773">
    <property type="entry name" value="DZR"/>
    <property type="match status" value="1"/>
</dbReference>
<feature type="repeat" description="ANK" evidence="15">
    <location>
        <begin position="1264"/>
        <end position="1296"/>
    </location>
</feature>
<keyword evidence="8" id="KW-0677">Repeat</keyword>
<evidence type="ECO:0000256" key="2">
    <source>
        <dbReference type="ARBA" id="ARBA00004138"/>
    </source>
</evidence>
<proteinExistence type="predicted"/>
<evidence type="ECO:0000256" key="12">
    <source>
        <dbReference type="ARBA" id="ARBA00023043"/>
    </source>
</evidence>
<dbReference type="PANTHER" id="PTHR16058">
    <property type="entry name" value="DOUBLE ZINC RIBBON AND ANKYRIN REPEAT-CONTAINING PROTEIN 1"/>
    <property type="match status" value="1"/>
</dbReference>
<dbReference type="SUPFAM" id="SSF57850">
    <property type="entry name" value="RING/U-box"/>
    <property type="match status" value="1"/>
</dbReference>
<evidence type="ECO:0000256" key="13">
    <source>
        <dbReference type="ARBA" id="ARBA00023273"/>
    </source>
</evidence>
<dbReference type="Pfam" id="PF22605">
    <property type="entry name" value="IBR_2"/>
    <property type="match status" value="1"/>
</dbReference>
<dbReference type="GeneID" id="20323282"/>
<evidence type="ECO:0000256" key="8">
    <source>
        <dbReference type="ARBA" id="ARBA00022737"/>
    </source>
</evidence>
<dbReference type="InterPro" id="IPR000626">
    <property type="entry name" value="Ubiquitin-like_dom"/>
</dbReference>
<organism evidence="19 20">
    <name type="scientific">Opisthorchis viverrini</name>
    <name type="common">Southeast Asian liver fluke</name>
    <dbReference type="NCBI Taxonomy" id="6198"/>
    <lineage>
        <taxon>Eukaryota</taxon>
        <taxon>Metazoa</taxon>
        <taxon>Spiralia</taxon>
        <taxon>Lophotrochozoa</taxon>
        <taxon>Platyhelminthes</taxon>
        <taxon>Trematoda</taxon>
        <taxon>Digenea</taxon>
        <taxon>Opisthorchiida</taxon>
        <taxon>Opisthorchiata</taxon>
        <taxon>Opisthorchiidae</taxon>
        <taxon>Opisthorchis</taxon>
    </lineage>
</organism>
<dbReference type="InterPro" id="IPR036770">
    <property type="entry name" value="Ankyrin_rpt-contain_sf"/>
</dbReference>
<dbReference type="Proteomes" id="UP000054324">
    <property type="component" value="Unassembled WGS sequence"/>
</dbReference>
<reference evidence="19 20" key="1">
    <citation type="submission" date="2013-11" db="EMBL/GenBank/DDBJ databases">
        <title>Opisthorchis viverrini - life in the bile duct.</title>
        <authorList>
            <person name="Young N.D."/>
            <person name="Nagarajan N."/>
            <person name="Lin S.J."/>
            <person name="Korhonen P.K."/>
            <person name="Jex A.R."/>
            <person name="Hall R.S."/>
            <person name="Safavi-Hemami H."/>
            <person name="Kaewkong W."/>
            <person name="Bertrand D."/>
            <person name="Gao S."/>
            <person name="Seet Q."/>
            <person name="Wongkham S."/>
            <person name="Teh B.T."/>
            <person name="Wongkham C."/>
            <person name="Intapan P.M."/>
            <person name="Maleewong W."/>
            <person name="Yang X."/>
            <person name="Hu M."/>
            <person name="Wang Z."/>
            <person name="Hofmann A."/>
            <person name="Sternberg P.W."/>
            <person name="Tan P."/>
            <person name="Wang J."/>
            <person name="Gasser R.B."/>
        </authorList>
    </citation>
    <scope>NUCLEOTIDE SEQUENCE [LARGE SCALE GENOMIC DNA]</scope>
</reference>
<keyword evidence="9" id="KW-0863">Zinc-finger</keyword>
<keyword evidence="20" id="KW-1185">Reference proteome</keyword>
<evidence type="ECO:0000256" key="1">
    <source>
        <dbReference type="ARBA" id="ARBA00001798"/>
    </source>
</evidence>
<accession>A0A074ZBE0</accession>
<sequence length="1382" mass="152353">MLVRIAHGDSELSLDIDPGWNVLFVKQRACQMLQLRFDEYDLLFNHRRLEEDDRFMQYQVNDGNEVDLELVRREIKNRFFIYCYSCDSVTPALLSFICETCGKPQFRATSISENRSNATGECCDNMCPSTRGRVKFLCLKMPSHEPVVLLDQIRRNLELVPCVACFNEDRDILVRFCEVQNHALCIDCFKAYAQEYLESGLFQLVTEFGFTLGCPAGCRNAFITDPHHFRILGPEFYSRYKDFSASRYICANDSVVCPHCGQIWETSVDPPVVGRTCASQESRPRLYTCRTPAGCGSLFCALCNWFYTGAPNESPTCHCETTHSTRLPLRLPEVLRFVPAWHALPGSSTGAAARNILVETCRPCPKCKSPTEKSGGCNHMHCSVCSTDWCWICCEAWTSDSFVHPGTGAMSAGAVRAPLIIPLRPPVPGVPKSHIDTNTRLEIMSETPNVDIYFTINGNKPTIQKTDRELLKTGTYKFRTPFTLPAGTQIVRAIAFLPDTGSESNIVTKRFDVVKASVVEGDGNTPLPDDYGFLEDLKAIESHRKSHSSDGLKRAPSRDRVRKPPVHDVESSKTRSGKSTEPKGSADSKGLGTSKRLRSSDGLIRPFDVALPRRPPVASLPDPSIQFARLQRITDVLRCPHCFTARLATQAQNFCVHCGHPLPPLPTPVTSDSGSTRLGHCSACGSNIPLNFPSCPVCENRLHPTPESEGAEEYRLCTVCGTLNPCNVTSCLTCEARVDSGRQNLVYSSRQTHPSRSPTLITSVLSDGLNSMRPENGANFLRCPHCQRKNNPDARFCDRCGLETVGLLQTSHPRHVEKGFSPHWSGTSGFPKEKYLSGVASIKHGYPPIGDGVQSHDSVVPISAGQCVTCGNKLTLDASFCSRCGSYLELPTRGPMWRSRTEPFLSNDSNQPVSNKPRRTVVSNVGTQTVGLFFPSSADLRRKEMLVQPQPAATQPREHTPLLKAISPGRGFWRKQLDHIIAHLKVYTNNNPEFRVAIGEPRMGKLLSADLTEAGGCATVTLIYSLPQSSSNGPAAWNQRLNSATSNFSNGTGHGLHNQKLRRHSLRGAQESWTNSDGFSVRSEEGNESETNILTLKDTRNISQQRFFGKHARQGDEDDSVSSPKPAPRQDVSSPSLDRTVSSDLEVENFEPFVTGKASDTRSQKKGTKVASNAAAEVGFEVNRSNGNRRVKSAKKSTSKRSKKSTEATPHHGEAGMAFLRQSKLTTMDRNLIENLSKSADEAGTENIRRLLEEGANPNCTDLDGRTPLMLAVHNRRVEAIPILIGAGAKPNSAGLSNGNTPLHEAVLAGFDGVQLVDALLRCGASPKVKNKRQETPHSLALRMNCEPISRLFLVQMGQTELQKLTEETTRLNVKDVEVDNL</sequence>
<feature type="region of interest" description="Disordered" evidence="16">
    <location>
        <begin position="544"/>
        <end position="598"/>
    </location>
</feature>
<evidence type="ECO:0000256" key="7">
    <source>
        <dbReference type="ARBA" id="ARBA00022723"/>
    </source>
</evidence>
<dbReference type="InterPro" id="IPR052481">
    <property type="entry name" value="DZAN1"/>
</dbReference>
<evidence type="ECO:0000259" key="18">
    <source>
        <dbReference type="PROSITE" id="PS51873"/>
    </source>
</evidence>
<dbReference type="PRINTS" id="PR01475">
    <property type="entry name" value="PARKIN"/>
</dbReference>
<dbReference type="KEGG" id="ovi:T265_09103"/>
<evidence type="ECO:0000256" key="10">
    <source>
        <dbReference type="ARBA" id="ARBA00022786"/>
    </source>
</evidence>
<dbReference type="GO" id="GO:0005739">
    <property type="term" value="C:mitochondrion"/>
    <property type="evidence" value="ECO:0007669"/>
    <property type="project" value="InterPro"/>
</dbReference>
<keyword evidence="12 15" id="KW-0040">ANK repeat</keyword>
<dbReference type="EMBL" id="KL596874">
    <property type="protein sequence ID" value="KER22897.1"/>
    <property type="molecule type" value="Genomic_DNA"/>
</dbReference>
<dbReference type="PROSITE" id="PS51873">
    <property type="entry name" value="TRIAD"/>
    <property type="match status" value="1"/>
</dbReference>
<feature type="compositionally biased region" description="Polar residues" evidence="16">
    <location>
        <begin position="1131"/>
        <end position="1143"/>
    </location>
</feature>
<dbReference type="CDD" id="cd17039">
    <property type="entry name" value="Ubl_ubiquitin_like"/>
    <property type="match status" value="1"/>
</dbReference>
<evidence type="ECO:0000313" key="19">
    <source>
        <dbReference type="EMBL" id="KER22897.1"/>
    </source>
</evidence>
<keyword evidence="7" id="KW-0479">Metal-binding</keyword>
<feature type="compositionally biased region" description="Basic residues" evidence="16">
    <location>
        <begin position="1187"/>
        <end position="1203"/>
    </location>
</feature>
<dbReference type="InterPro" id="IPR041170">
    <property type="entry name" value="Znf-RING_14"/>
</dbReference>
<dbReference type="GO" id="GO:0005929">
    <property type="term" value="C:cilium"/>
    <property type="evidence" value="ECO:0007669"/>
    <property type="project" value="UniProtKB-SubCell"/>
</dbReference>
<evidence type="ECO:0000256" key="16">
    <source>
        <dbReference type="SAM" id="MobiDB-lite"/>
    </source>
</evidence>
<dbReference type="InterPro" id="IPR026876">
    <property type="entry name" value="Fn3_assoc_repeat"/>
</dbReference>
<dbReference type="OrthoDB" id="10033229at2759"/>
<dbReference type="Gene3D" id="1.25.40.20">
    <property type="entry name" value="Ankyrin repeat-containing domain"/>
    <property type="match status" value="1"/>
</dbReference>
<feature type="compositionally biased region" description="Basic and acidic residues" evidence="16">
    <location>
        <begin position="1204"/>
        <end position="1214"/>
    </location>
</feature>
<feature type="repeat" description="ANK" evidence="15">
    <location>
        <begin position="1298"/>
        <end position="1332"/>
    </location>
</feature>
<dbReference type="InterPro" id="IPR025874">
    <property type="entry name" value="DZR"/>
</dbReference>
<gene>
    <name evidence="19" type="ORF">T265_09103</name>
</gene>
<dbReference type="GO" id="GO:0005829">
    <property type="term" value="C:cytosol"/>
    <property type="evidence" value="ECO:0007669"/>
    <property type="project" value="InterPro"/>
</dbReference>
<comment type="subcellular location">
    <subcellularLocation>
        <location evidence="2">Cell projection</location>
        <location evidence="2">Cilium</location>
    </subcellularLocation>
</comment>
<dbReference type="InterPro" id="IPR044066">
    <property type="entry name" value="TRIAD_supradom"/>
</dbReference>
<dbReference type="PROSITE" id="PS50053">
    <property type="entry name" value="UBIQUITIN_2"/>
    <property type="match status" value="1"/>
</dbReference>
<dbReference type="SUPFAM" id="SSF48403">
    <property type="entry name" value="Ankyrin repeat"/>
    <property type="match status" value="1"/>
</dbReference>
<evidence type="ECO:0000313" key="20">
    <source>
        <dbReference type="Proteomes" id="UP000054324"/>
    </source>
</evidence>
<comment type="catalytic activity">
    <reaction evidence="1">
        <text>[E2 ubiquitin-conjugating enzyme]-S-ubiquitinyl-L-cysteine + [acceptor protein]-L-lysine = [E2 ubiquitin-conjugating enzyme]-L-cysteine + [acceptor protein]-N(6)-ubiquitinyl-L-lysine.</text>
        <dbReference type="EC" id="2.3.2.31"/>
    </reaction>
</comment>
<evidence type="ECO:0000256" key="5">
    <source>
        <dbReference type="ARBA" id="ARBA00022553"/>
    </source>
</evidence>
<dbReference type="InterPro" id="IPR054694">
    <property type="entry name" value="Parkin-like_IBR"/>
</dbReference>
<feature type="region of interest" description="Disordered" evidence="16">
    <location>
        <begin position="1180"/>
        <end position="1216"/>
    </location>
</feature>
<dbReference type="GO" id="GO:0008270">
    <property type="term" value="F:zinc ion binding"/>
    <property type="evidence" value="ECO:0007669"/>
    <property type="project" value="UniProtKB-KW"/>
</dbReference>
<dbReference type="CTD" id="20323282"/>
<name>A0A074ZBE0_OPIVI</name>
<keyword evidence="6" id="KW-0808">Transferase</keyword>
<evidence type="ECO:0000256" key="3">
    <source>
        <dbReference type="ARBA" id="ARBA00004906"/>
    </source>
</evidence>
<dbReference type="PROSITE" id="PS50088">
    <property type="entry name" value="ANK_REPEAT"/>
    <property type="match status" value="2"/>
</dbReference>
<feature type="compositionally biased region" description="Basic and acidic residues" evidence="16">
    <location>
        <begin position="565"/>
        <end position="586"/>
    </location>
</feature>
<evidence type="ECO:0000256" key="4">
    <source>
        <dbReference type="ARBA" id="ARBA00012251"/>
    </source>
</evidence>
<dbReference type="EC" id="2.3.2.31" evidence="4"/>
<dbReference type="Pfam" id="PF12796">
    <property type="entry name" value="Ank_2"/>
    <property type="match status" value="1"/>
</dbReference>
<feature type="region of interest" description="Disordered" evidence="16">
    <location>
        <begin position="1067"/>
        <end position="1144"/>
    </location>
</feature>
<dbReference type="InterPro" id="IPR003977">
    <property type="entry name" value="Parkin"/>
</dbReference>
<keyword evidence="13" id="KW-0966">Cell projection</keyword>
<feature type="compositionally biased region" description="Basic and acidic residues" evidence="16">
    <location>
        <begin position="544"/>
        <end position="559"/>
    </location>
</feature>
<protein>
    <recommendedName>
        <fullName evidence="14">Double zinc ribbon and ankyrin repeat-containing protein 1</fullName>
        <ecNumber evidence="4">2.3.2.31</ecNumber>
    </recommendedName>
</protein>
<dbReference type="GO" id="GO:0009893">
    <property type="term" value="P:positive regulation of metabolic process"/>
    <property type="evidence" value="ECO:0007669"/>
    <property type="project" value="UniProtKB-ARBA"/>
</dbReference>
<dbReference type="Gene3D" id="3.10.20.90">
    <property type="entry name" value="Phosphatidylinositol 3-kinase Catalytic Subunit, Chain A, domain 1"/>
    <property type="match status" value="1"/>
</dbReference>
<dbReference type="SUPFAM" id="SSF54236">
    <property type="entry name" value="Ubiquitin-like"/>
    <property type="match status" value="1"/>
</dbReference>
<evidence type="ECO:0000256" key="15">
    <source>
        <dbReference type="PROSITE-ProRule" id="PRU00023"/>
    </source>
</evidence>
<dbReference type="InterPro" id="IPR029071">
    <property type="entry name" value="Ubiquitin-like_domsf"/>
</dbReference>